<name>A0A9P1N1S5_9PELO</name>
<sequence length="105" mass="11794">MNSKIVVFFIIAGAVAALLDIETDPLFPQKEVAAYNDQFNIESLTLDEIFVPEVAEYLKVVLPPTLHLISSTADYISFKSQSLNSTYDIIEDIVYRAQLLARLLQ</sequence>
<accession>A0A9P1N1S5</accession>
<evidence type="ECO:0000313" key="2">
    <source>
        <dbReference type="EMBL" id="CAI5447833.1"/>
    </source>
</evidence>
<feature type="chain" id="PRO_5040514293" evidence="1">
    <location>
        <begin position="18"/>
        <end position="105"/>
    </location>
</feature>
<dbReference type="AlphaFoldDB" id="A0A9P1N1S5"/>
<dbReference type="Proteomes" id="UP001152747">
    <property type="component" value="Unassembled WGS sequence"/>
</dbReference>
<protein>
    <submittedName>
        <fullName evidence="2">Uncharacterized protein</fullName>
    </submittedName>
</protein>
<feature type="signal peptide" evidence="1">
    <location>
        <begin position="1"/>
        <end position="17"/>
    </location>
</feature>
<comment type="caution">
    <text evidence="2">The sequence shown here is derived from an EMBL/GenBank/DDBJ whole genome shotgun (WGS) entry which is preliminary data.</text>
</comment>
<organism evidence="2 3">
    <name type="scientific">Caenorhabditis angaria</name>
    <dbReference type="NCBI Taxonomy" id="860376"/>
    <lineage>
        <taxon>Eukaryota</taxon>
        <taxon>Metazoa</taxon>
        <taxon>Ecdysozoa</taxon>
        <taxon>Nematoda</taxon>
        <taxon>Chromadorea</taxon>
        <taxon>Rhabditida</taxon>
        <taxon>Rhabditina</taxon>
        <taxon>Rhabditomorpha</taxon>
        <taxon>Rhabditoidea</taxon>
        <taxon>Rhabditidae</taxon>
        <taxon>Peloderinae</taxon>
        <taxon>Caenorhabditis</taxon>
    </lineage>
</organism>
<keyword evidence="1" id="KW-0732">Signal</keyword>
<keyword evidence="3" id="KW-1185">Reference proteome</keyword>
<evidence type="ECO:0000256" key="1">
    <source>
        <dbReference type="SAM" id="SignalP"/>
    </source>
</evidence>
<gene>
    <name evidence="2" type="ORF">CAMP_LOCUS10470</name>
</gene>
<evidence type="ECO:0000313" key="3">
    <source>
        <dbReference type="Proteomes" id="UP001152747"/>
    </source>
</evidence>
<proteinExistence type="predicted"/>
<dbReference type="EMBL" id="CANHGI010000004">
    <property type="protein sequence ID" value="CAI5447833.1"/>
    <property type="molecule type" value="Genomic_DNA"/>
</dbReference>
<reference evidence="2" key="1">
    <citation type="submission" date="2022-11" db="EMBL/GenBank/DDBJ databases">
        <authorList>
            <person name="Kikuchi T."/>
        </authorList>
    </citation>
    <scope>NUCLEOTIDE SEQUENCE</scope>
    <source>
        <strain evidence="2">PS1010</strain>
    </source>
</reference>